<proteinExistence type="predicted"/>
<organism evidence="1 2">
    <name type="scientific">Atopobium deltae</name>
    <dbReference type="NCBI Taxonomy" id="1393034"/>
    <lineage>
        <taxon>Bacteria</taxon>
        <taxon>Bacillati</taxon>
        <taxon>Actinomycetota</taxon>
        <taxon>Coriobacteriia</taxon>
        <taxon>Coriobacteriales</taxon>
        <taxon>Atopobiaceae</taxon>
        <taxon>Atopobium</taxon>
    </lineage>
</organism>
<evidence type="ECO:0000313" key="1">
    <source>
        <dbReference type="EMBL" id="KXB35093.1"/>
    </source>
</evidence>
<evidence type="ECO:0000313" key="2">
    <source>
        <dbReference type="Proteomes" id="UP000070675"/>
    </source>
</evidence>
<dbReference type="EMBL" id="LSCR01000006">
    <property type="protein sequence ID" value="KXB35093.1"/>
    <property type="molecule type" value="Genomic_DNA"/>
</dbReference>
<keyword evidence="2" id="KW-1185">Reference proteome</keyword>
<dbReference type="Proteomes" id="UP000070675">
    <property type="component" value="Unassembled WGS sequence"/>
</dbReference>
<protein>
    <submittedName>
        <fullName evidence="1">Uncharacterized protein</fullName>
    </submittedName>
</protein>
<dbReference type="AlphaFoldDB" id="A0A133XW11"/>
<gene>
    <name evidence="1" type="ORF">HMPREF3192_00458</name>
</gene>
<accession>A0A133XW11</accession>
<reference evidence="2" key="1">
    <citation type="submission" date="2016-01" db="EMBL/GenBank/DDBJ databases">
        <authorList>
            <person name="Mitreva M."/>
            <person name="Pepin K.H."/>
            <person name="Mihindukulasuriya K.A."/>
            <person name="Fulton R."/>
            <person name="Fronick C."/>
            <person name="O'Laughlin M."/>
            <person name="Miner T."/>
            <person name="Herter B."/>
            <person name="Rosa B.A."/>
            <person name="Cordes M."/>
            <person name="Tomlinson C."/>
            <person name="Wollam A."/>
            <person name="Palsikar V.B."/>
            <person name="Mardis E.R."/>
            <person name="Wilson R.K."/>
        </authorList>
    </citation>
    <scope>NUCLEOTIDE SEQUENCE [LARGE SCALE GENOMIC DNA]</scope>
    <source>
        <strain evidence="2">DNF00019</strain>
    </source>
</reference>
<comment type="caution">
    <text evidence="1">The sequence shown here is derived from an EMBL/GenBank/DDBJ whole genome shotgun (WGS) entry which is preliminary data.</text>
</comment>
<sequence length="41" mass="4340">MGTPSMVAVAIVRCDSKSSSQEISYSLANKADTTHDSVHKS</sequence>
<name>A0A133XW11_9ACTN</name>